<name>A0A382U405_9ZZZZ</name>
<accession>A0A382U405</accession>
<dbReference type="EMBL" id="UINC01141358">
    <property type="protein sequence ID" value="SVD29044.1"/>
    <property type="molecule type" value="Genomic_DNA"/>
</dbReference>
<reference evidence="2" key="1">
    <citation type="submission" date="2018-05" db="EMBL/GenBank/DDBJ databases">
        <authorList>
            <person name="Lanie J.A."/>
            <person name="Ng W.-L."/>
            <person name="Kazmierczak K.M."/>
            <person name="Andrzejewski T.M."/>
            <person name="Davidsen T.M."/>
            <person name="Wayne K.J."/>
            <person name="Tettelin H."/>
            <person name="Glass J.I."/>
            <person name="Rusch D."/>
            <person name="Podicherti R."/>
            <person name="Tsui H.-C.T."/>
            <person name="Winkler M.E."/>
        </authorList>
    </citation>
    <scope>NUCLEOTIDE SEQUENCE</scope>
</reference>
<protein>
    <submittedName>
        <fullName evidence="2">Uncharacterized protein</fullName>
    </submittedName>
</protein>
<organism evidence="2">
    <name type="scientific">marine metagenome</name>
    <dbReference type="NCBI Taxonomy" id="408172"/>
    <lineage>
        <taxon>unclassified sequences</taxon>
        <taxon>metagenomes</taxon>
        <taxon>ecological metagenomes</taxon>
    </lineage>
</organism>
<dbReference type="AlphaFoldDB" id="A0A382U405"/>
<feature type="non-terminal residue" evidence="2">
    <location>
        <position position="185"/>
    </location>
</feature>
<gene>
    <name evidence="2" type="ORF">METZ01_LOCUS381898</name>
</gene>
<evidence type="ECO:0000313" key="2">
    <source>
        <dbReference type="EMBL" id="SVD29044.1"/>
    </source>
</evidence>
<feature type="region of interest" description="Disordered" evidence="1">
    <location>
        <begin position="159"/>
        <end position="185"/>
    </location>
</feature>
<proteinExistence type="predicted"/>
<feature type="compositionally biased region" description="Acidic residues" evidence="1">
    <location>
        <begin position="176"/>
        <end position="185"/>
    </location>
</feature>
<evidence type="ECO:0000256" key="1">
    <source>
        <dbReference type="SAM" id="MobiDB-lite"/>
    </source>
</evidence>
<sequence>MLPRMVFSADGSLFLARLSGDDGSQILADLWNQLCGRNRLLRKKARDFTRNAVELTERWEAFVITPPPALEMAEAHFVGLLIDFEVLNEAATQGSEAVARSGGMRYLCLERSHPMPTMIGEWHYQFGERSNLGFGPDPSVEAMVQVLAGLVGITVAFDDEPEPKQVPSHAATSAPSEEDPLDLVD</sequence>